<evidence type="ECO:0000256" key="3">
    <source>
        <dbReference type="ARBA" id="ARBA00022989"/>
    </source>
</evidence>
<dbReference type="EMBL" id="SODU01000004">
    <property type="protein sequence ID" value="TDW84423.1"/>
    <property type="molecule type" value="Genomic_DNA"/>
</dbReference>
<feature type="transmembrane region" description="Helical" evidence="5">
    <location>
        <begin position="286"/>
        <end position="306"/>
    </location>
</feature>
<dbReference type="Pfam" id="PF12911">
    <property type="entry name" value="OppC_N"/>
    <property type="match status" value="1"/>
</dbReference>
<sequence length="374" mass="39889">MTTTPAPVIETSPPSAPADAGSGAATLPQWRLMARRFRKNRLAVASAIVLVVLYACAILAPFLSPNSYDQQDADLKNASPTSITWSGGPAICSRQQQLDTETFSYKYRSDCGQSVPLRFFGEGYHYKLFGLIPTNRHLVTVDKPNTLLLWGADSAGRDVFARSMQGARVSLTIGLLGVAVGTFLGATVGTISGYFRGAVDTVLQRFIELLTSLPTLPLWLALAAILPQDMSVTGRYFLITLILSLVGWAGLARQIRGKVMSYAASDYVAAARIAGSSSARIVFRHLIPNASSHIVATAMLAVPATIISETSLSFLGVGMLPPAVSWGVLLSDAQSVSTVQQYPWLLIPAALVVIAVICFQLIGDGLRDAVDPYG</sequence>
<name>A0ABY2F7S9_9ACTN</name>
<dbReference type="PANTHER" id="PTHR43839">
    <property type="entry name" value="OPPC IN A BINDING PROTEIN-DEPENDENT TRANSPORT SYSTEM"/>
    <property type="match status" value="1"/>
</dbReference>
<feature type="transmembrane region" description="Helical" evidence="5">
    <location>
        <begin position="173"/>
        <end position="195"/>
    </location>
</feature>
<dbReference type="PROSITE" id="PS50928">
    <property type="entry name" value="ABC_TM1"/>
    <property type="match status" value="1"/>
</dbReference>
<dbReference type="InterPro" id="IPR000515">
    <property type="entry name" value="MetI-like"/>
</dbReference>
<evidence type="ECO:0000256" key="2">
    <source>
        <dbReference type="ARBA" id="ARBA00022692"/>
    </source>
</evidence>
<keyword evidence="9" id="KW-1185">Reference proteome</keyword>
<gene>
    <name evidence="8" type="ORF">EV137_7236</name>
</gene>
<keyword evidence="3 5" id="KW-1133">Transmembrane helix</keyword>
<evidence type="ECO:0000256" key="4">
    <source>
        <dbReference type="ARBA" id="ARBA00023136"/>
    </source>
</evidence>
<dbReference type="InterPro" id="IPR035906">
    <property type="entry name" value="MetI-like_sf"/>
</dbReference>
<keyword evidence="5" id="KW-0813">Transport</keyword>
<feature type="transmembrane region" description="Helical" evidence="5">
    <location>
        <begin position="207"/>
        <end position="226"/>
    </location>
</feature>
<feature type="transmembrane region" description="Helical" evidence="5">
    <location>
        <begin position="312"/>
        <end position="330"/>
    </location>
</feature>
<dbReference type="Gene3D" id="1.10.3720.10">
    <property type="entry name" value="MetI-like"/>
    <property type="match status" value="1"/>
</dbReference>
<reference evidence="8 9" key="1">
    <citation type="submission" date="2019-03" db="EMBL/GenBank/DDBJ databases">
        <title>Genomic Encyclopedia of Type Strains, Phase III (KMG-III): the genomes of soil and plant-associated and newly described type strains.</title>
        <authorList>
            <person name="Whitman W."/>
        </authorList>
    </citation>
    <scope>NUCLEOTIDE SEQUENCE [LARGE SCALE GENOMIC DNA]</scope>
    <source>
        <strain evidence="8 9">VKMAc-2574</strain>
    </source>
</reference>
<organism evidence="8 9">
    <name type="scientific">Kribbella pratensis</name>
    <dbReference type="NCBI Taxonomy" id="2512112"/>
    <lineage>
        <taxon>Bacteria</taxon>
        <taxon>Bacillati</taxon>
        <taxon>Actinomycetota</taxon>
        <taxon>Actinomycetes</taxon>
        <taxon>Propionibacteriales</taxon>
        <taxon>Kribbellaceae</taxon>
        <taxon>Kribbella</taxon>
    </lineage>
</organism>
<dbReference type="Pfam" id="PF00528">
    <property type="entry name" value="BPD_transp_1"/>
    <property type="match status" value="1"/>
</dbReference>
<evidence type="ECO:0000313" key="8">
    <source>
        <dbReference type="EMBL" id="TDW84423.1"/>
    </source>
</evidence>
<dbReference type="CDD" id="cd06261">
    <property type="entry name" value="TM_PBP2"/>
    <property type="match status" value="1"/>
</dbReference>
<feature type="transmembrane region" description="Helical" evidence="5">
    <location>
        <begin position="232"/>
        <end position="251"/>
    </location>
</feature>
<keyword evidence="2 5" id="KW-0812">Transmembrane</keyword>
<evidence type="ECO:0000256" key="5">
    <source>
        <dbReference type="RuleBase" id="RU363032"/>
    </source>
</evidence>
<proteinExistence type="inferred from homology"/>
<accession>A0ABY2F7S9</accession>
<evidence type="ECO:0000259" key="7">
    <source>
        <dbReference type="PROSITE" id="PS50928"/>
    </source>
</evidence>
<keyword evidence="4 5" id="KW-0472">Membrane</keyword>
<protein>
    <submittedName>
        <fullName evidence="8">Peptide/nickel transport system permease protein</fullName>
    </submittedName>
</protein>
<feature type="region of interest" description="Disordered" evidence="6">
    <location>
        <begin position="1"/>
        <end position="23"/>
    </location>
</feature>
<dbReference type="PANTHER" id="PTHR43839:SF3">
    <property type="entry name" value="OLIGOPEPTIDE ABC TRANSPORTER, PERMEASE PROTEIN"/>
    <property type="match status" value="1"/>
</dbReference>
<feature type="transmembrane region" description="Helical" evidence="5">
    <location>
        <begin position="342"/>
        <end position="362"/>
    </location>
</feature>
<dbReference type="Proteomes" id="UP000295060">
    <property type="component" value="Unassembled WGS sequence"/>
</dbReference>
<evidence type="ECO:0000256" key="1">
    <source>
        <dbReference type="ARBA" id="ARBA00004141"/>
    </source>
</evidence>
<dbReference type="SUPFAM" id="SSF161098">
    <property type="entry name" value="MetI-like"/>
    <property type="match status" value="1"/>
</dbReference>
<feature type="transmembrane region" description="Helical" evidence="5">
    <location>
        <begin position="42"/>
        <end position="63"/>
    </location>
</feature>
<dbReference type="RefSeq" id="WP_134132554.1">
    <property type="nucleotide sequence ID" value="NZ_SODU01000004.1"/>
</dbReference>
<feature type="domain" description="ABC transmembrane type-1" evidence="7">
    <location>
        <begin position="167"/>
        <end position="363"/>
    </location>
</feature>
<comment type="similarity">
    <text evidence="5">Belongs to the binding-protein-dependent transport system permease family.</text>
</comment>
<evidence type="ECO:0000256" key="6">
    <source>
        <dbReference type="SAM" id="MobiDB-lite"/>
    </source>
</evidence>
<comment type="caution">
    <text evidence="8">The sequence shown here is derived from an EMBL/GenBank/DDBJ whole genome shotgun (WGS) entry which is preliminary data.</text>
</comment>
<evidence type="ECO:0000313" key="9">
    <source>
        <dbReference type="Proteomes" id="UP000295060"/>
    </source>
</evidence>
<dbReference type="InterPro" id="IPR025966">
    <property type="entry name" value="OppC_N"/>
</dbReference>
<comment type="subcellular location">
    <subcellularLocation>
        <location evidence="5">Cell membrane</location>
        <topology evidence="5">Multi-pass membrane protein</topology>
    </subcellularLocation>
    <subcellularLocation>
        <location evidence="1">Membrane</location>
        <topology evidence="1">Multi-pass membrane protein</topology>
    </subcellularLocation>
</comment>